<dbReference type="GO" id="GO:0006355">
    <property type="term" value="P:regulation of DNA-templated transcription"/>
    <property type="evidence" value="ECO:0007669"/>
    <property type="project" value="InterPro"/>
</dbReference>
<dbReference type="AlphaFoldDB" id="A0A6I4MDW2"/>
<dbReference type="PRINTS" id="PR00038">
    <property type="entry name" value="HTHLUXR"/>
</dbReference>
<evidence type="ECO:0000256" key="6">
    <source>
        <dbReference type="SAM" id="MobiDB-lite"/>
    </source>
</evidence>
<comment type="caution">
    <text evidence="9">The sequence shown here is derived from an EMBL/GenBank/DDBJ whole genome shotgun (WGS) entry which is preliminary data.</text>
</comment>
<dbReference type="InterPro" id="IPR058245">
    <property type="entry name" value="NreC/VraR/RcsB-like_REC"/>
</dbReference>
<dbReference type="CDD" id="cd06170">
    <property type="entry name" value="LuxR_C_like"/>
    <property type="match status" value="1"/>
</dbReference>
<dbReference type="EMBL" id="WBMS02000005">
    <property type="protein sequence ID" value="MWA00386.1"/>
    <property type="molecule type" value="Genomic_DNA"/>
</dbReference>
<feature type="region of interest" description="Disordered" evidence="6">
    <location>
        <begin position="212"/>
        <end position="236"/>
    </location>
</feature>
<keyword evidence="1 5" id="KW-0597">Phosphoprotein</keyword>
<feature type="domain" description="HTH luxR-type" evidence="7">
    <location>
        <begin position="144"/>
        <end position="209"/>
    </location>
</feature>
<keyword evidence="4" id="KW-0804">Transcription</keyword>
<dbReference type="Pfam" id="PF00196">
    <property type="entry name" value="GerE"/>
    <property type="match status" value="1"/>
</dbReference>
<reference evidence="9" key="1">
    <citation type="submission" date="2019-12" db="EMBL/GenBank/DDBJ databases">
        <title>Actinomadura physcomitrii sp. nov., a novel actinomycete isolated from moss [Physcomitrium sphaericum (Ludw) Fuernr].</title>
        <authorList>
            <person name="Zhuang X."/>
        </authorList>
    </citation>
    <scope>NUCLEOTIDE SEQUENCE [LARGE SCALE GENOMIC DNA]</scope>
    <source>
        <strain evidence="9">LD22</strain>
    </source>
</reference>
<proteinExistence type="predicted"/>
<dbReference type="SMART" id="SM00421">
    <property type="entry name" value="HTH_LUXR"/>
    <property type="match status" value="1"/>
</dbReference>
<evidence type="ECO:0000259" key="8">
    <source>
        <dbReference type="PROSITE" id="PS50110"/>
    </source>
</evidence>
<dbReference type="SMART" id="SM00448">
    <property type="entry name" value="REC"/>
    <property type="match status" value="1"/>
</dbReference>
<gene>
    <name evidence="9" type="ORF">F8568_008360</name>
</gene>
<evidence type="ECO:0000256" key="2">
    <source>
        <dbReference type="ARBA" id="ARBA00023015"/>
    </source>
</evidence>
<name>A0A6I4MDW2_9ACTN</name>
<dbReference type="GO" id="GO:0000160">
    <property type="term" value="P:phosphorelay signal transduction system"/>
    <property type="evidence" value="ECO:0007669"/>
    <property type="project" value="InterPro"/>
</dbReference>
<dbReference type="Proteomes" id="UP000462055">
    <property type="component" value="Unassembled WGS sequence"/>
</dbReference>
<dbReference type="InterPro" id="IPR001789">
    <property type="entry name" value="Sig_transdc_resp-reg_receiver"/>
</dbReference>
<keyword evidence="10" id="KW-1185">Reference proteome</keyword>
<dbReference type="SUPFAM" id="SSF46894">
    <property type="entry name" value="C-terminal effector domain of the bipartite response regulators"/>
    <property type="match status" value="1"/>
</dbReference>
<dbReference type="InterPro" id="IPR000792">
    <property type="entry name" value="Tscrpt_reg_LuxR_C"/>
</dbReference>
<dbReference type="InterPro" id="IPR039420">
    <property type="entry name" value="WalR-like"/>
</dbReference>
<evidence type="ECO:0000256" key="3">
    <source>
        <dbReference type="ARBA" id="ARBA00023125"/>
    </source>
</evidence>
<dbReference type="Pfam" id="PF00072">
    <property type="entry name" value="Response_reg"/>
    <property type="match status" value="1"/>
</dbReference>
<sequence>MIGVLVADDQAAVRAGLVLILGAAPDVRVVGEAGDGERAVELARELRPDVVLMDVRMPRLDGISATRQIAGFADVLVLTTFDLDEYVFGALRAGAAGFLLKDVDADRLVEAVRTVAAGDGIIAPQVTRRLIGAFAARPEPPAPGPAAVAELTPREREVLACLGEGLSNGEIAGRLSMAETTTKTHVSRILAKLGLRSRVQAAILAQELAASGFSAPPGDGRGRDAPGTGSGDLSAG</sequence>
<accession>A0A6I4MDW2</accession>
<dbReference type="PANTHER" id="PTHR43214">
    <property type="entry name" value="TWO-COMPONENT RESPONSE REGULATOR"/>
    <property type="match status" value="1"/>
</dbReference>
<evidence type="ECO:0000313" key="10">
    <source>
        <dbReference type="Proteomes" id="UP000462055"/>
    </source>
</evidence>
<dbReference type="PROSITE" id="PS50043">
    <property type="entry name" value="HTH_LUXR_2"/>
    <property type="match status" value="1"/>
</dbReference>
<dbReference type="SUPFAM" id="SSF52172">
    <property type="entry name" value="CheY-like"/>
    <property type="match status" value="1"/>
</dbReference>
<keyword evidence="2" id="KW-0805">Transcription regulation</keyword>
<evidence type="ECO:0000259" key="7">
    <source>
        <dbReference type="PROSITE" id="PS50043"/>
    </source>
</evidence>
<evidence type="ECO:0000256" key="4">
    <source>
        <dbReference type="ARBA" id="ARBA00023163"/>
    </source>
</evidence>
<evidence type="ECO:0000256" key="5">
    <source>
        <dbReference type="PROSITE-ProRule" id="PRU00169"/>
    </source>
</evidence>
<dbReference type="RefSeq" id="WP_151592913.1">
    <property type="nucleotide sequence ID" value="NZ_WBMS02000005.1"/>
</dbReference>
<evidence type="ECO:0000256" key="1">
    <source>
        <dbReference type="ARBA" id="ARBA00022553"/>
    </source>
</evidence>
<protein>
    <submittedName>
        <fullName evidence="9">Response regulator</fullName>
    </submittedName>
</protein>
<dbReference type="PANTHER" id="PTHR43214:SF24">
    <property type="entry name" value="TRANSCRIPTIONAL REGULATORY PROTEIN NARL-RELATED"/>
    <property type="match status" value="1"/>
</dbReference>
<organism evidence="9 10">
    <name type="scientific">Actinomadura physcomitrii</name>
    <dbReference type="NCBI Taxonomy" id="2650748"/>
    <lineage>
        <taxon>Bacteria</taxon>
        <taxon>Bacillati</taxon>
        <taxon>Actinomycetota</taxon>
        <taxon>Actinomycetes</taxon>
        <taxon>Streptosporangiales</taxon>
        <taxon>Thermomonosporaceae</taxon>
        <taxon>Actinomadura</taxon>
    </lineage>
</organism>
<dbReference type="Gene3D" id="3.40.50.2300">
    <property type="match status" value="1"/>
</dbReference>
<feature type="modified residue" description="4-aspartylphosphate" evidence="5">
    <location>
        <position position="54"/>
    </location>
</feature>
<dbReference type="InterPro" id="IPR016032">
    <property type="entry name" value="Sig_transdc_resp-reg_C-effctor"/>
</dbReference>
<evidence type="ECO:0000313" key="9">
    <source>
        <dbReference type="EMBL" id="MWA00386.1"/>
    </source>
</evidence>
<feature type="domain" description="Response regulatory" evidence="8">
    <location>
        <begin position="3"/>
        <end position="116"/>
    </location>
</feature>
<keyword evidence="3" id="KW-0238">DNA-binding</keyword>
<dbReference type="InterPro" id="IPR011006">
    <property type="entry name" value="CheY-like_superfamily"/>
</dbReference>
<dbReference type="PROSITE" id="PS50110">
    <property type="entry name" value="RESPONSE_REGULATORY"/>
    <property type="match status" value="1"/>
</dbReference>
<dbReference type="CDD" id="cd17535">
    <property type="entry name" value="REC_NarL-like"/>
    <property type="match status" value="1"/>
</dbReference>
<dbReference type="GO" id="GO:0003677">
    <property type="term" value="F:DNA binding"/>
    <property type="evidence" value="ECO:0007669"/>
    <property type="project" value="UniProtKB-KW"/>
</dbReference>